<evidence type="ECO:0000256" key="1">
    <source>
        <dbReference type="ARBA" id="ARBA00009502"/>
    </source>
</evidence>
<sequence>MTFAWKQAGLSYNKYLSVAARVVRRSLKEEQRVAAERRGVSELRSARWVNGKQGEVKNVAEANAEAQAAAGNASA</sequence>
<dbReference type="EMBL" id="KV460206">
    <property type="protein sequence ID" value="OBU01763.1"/>
    <property type="molecule type" value="Genomic_DNA"/>
</dbReference>
<comment type="similarity">
    <text evidence="1">Belongs to the eukaryotic ATPase epsilon family.</text>
</comment>
<dbReference type="PANTHER" id="PTHR12448">
    <property type="entry name" value="ATP SYNTHASE EPSILON CHAIN, MITOCHONDRIAL"/>
    <property type="match status" value="1"/>
</dbReference>
<dbReference type="Pfam" id="PF04627">
    <property type="entry name" value="ATP-synt_Eps"/>
    <property type="match status" value="1"/>
</dbReference>
<dbReference type="InterPro" id="IPR036742">
    <property type="entry name" value="ATP_synth_F1_esu_sf_mt"/>
</dbReference>
<dbReference type="FunFam" id="1.10.1620.20:FF:000003">
    <property type="entry name" value="Mitochondrial ATP synthase epsilon chain domain-containing protein"/>
    <property type="match status" value="1"/>
</dbReference>
<name>A0A2P2SY45_9PEZI</name>
<reference evidence="2 3" key="1">
    <citation type="submission" date="2016-03" db="EMBL/GenBank/DDBJ databases">
        <title>Comparative genomics of Pseudogymnoascus destructans, the fungus causing white-nose syndrome of bats.</title>
        <authorList>
            <person name="Palmer J.M."/>
            <person name="Drees K.P."/>
            <person name="Foster J.T."/>
            <person name="Lindner D.L."/>
        </authorList>
    </citation>
    <scope>NUCLEOTIDE SEQUENCE [LARGE SCALE GENOMIC DNA]</scope>
    <source>
        <strain evidence="2 3">UAMH 10579</strain>
    </source>
</reference>
<organism evidence="2 3">
    <name type="scientific">Pseudogymnoascus verrucosus</name>
    <dbReference type="NCBI Taxonomy" id="342668"/>
    <lineage>
        <taxon>Eukaryota</taxon>
        <taxon>Fungi</taxon>
        <taxon>Dikarya</taxon>
        <taxon>Ascomycota</taxon>
        <taxon>Pezizomycotina</taxon>
        <taxon>Leotiomycetes</taxon>
        <taxon>Thelebolales</taxon>
        <taxon>Thelebolaceae</taxon>
        <taxon>Pseudogymnoascus</taxon>
    </lineage>
</organism>
<dbReference type="Gene3D" id="1.10.1620.20">
    <property type="entry name" value="ATP synthase, F1 complex, epsilon subunit superfamily, mitochondrial"/>
    <property type="match status" value="1"/>
</dbReference>
<dbReference type="GO" id="GO:0046933">
    <property type="term" value="F:proton-transporting ATP synthase activity, rotational mechanism"/>
    <property type="evidence" value="ECO:0007669"/>
    <property type="project" value="InterPro"/>
</dbReference>
<evidence type="ECO:0000313" key="3">
    <source>
        <dbReference type="Proteomes" id="UP000091956"/>
    </source>
</evidence>
<keyword evidence="3" id="KW-1185">Reference proteome</keyword>
<dbReference type="GO" id="GO:0042776">
    <property type="term" value="P:proton motive force-driven mitochondrial ATP synthesis"/>
    <property type="evidence" value="ECO:0007669"/>
    <property type="project" value="TreeGrafter"/>
</dbReference>
<protein>
    <submittedName>
        <fullName evidence="2">Uncharacterized protein</fullName>
    </submittedName>
</protein>
<evidence type="ECO:0000313" key="2">
    <source>
        <dbReference type="EMBL" id="OBU01763.1"/>
    </source>
</evidence>
<dbReference type="OrthoDB" id="269124at2759"/>
<dbReference type="AlphaFoldDB" id="A0A2P2SY45"/>
<dbReference type="CDD" id="cd12153">
    <property type="entry name" value="F1-ATPase_epsilon"/>
    <property type="match status" value="1"/>
</dbReference>
<dbReference type="STRING" id="342668.A0A2P2SY45"/>
<dbReference type="InterPro" id="IPR006721">
    <property type="entry name" value="ATP_synth_F1_esu_mt"/>
</dbReference>
<dbReference type="GO" id="GO:0005743">
    <property type="term" value="C:mitochondrial inner membrane"/>
    <property type="evidence" value="ECO:0007669"/>
    <property type="project" value="InterPro"/>
</dbReference>
<dbReference type="GeneID" id="28833843"/>
<dbReference type="RefSeq" id="XP_018135495.1">
    <property type="nucleotide sequence ID" value="XM_018269988.2"/>
</dbReference>
<dbReference type="GO" id="GO:0045259">
    <property type="term" value="C:proton-transporting ATP synthase complex"/>
    <property type="evidence" value="ECO:0007669"/>
    <property type="project" value="InterPro"/>
</dbReference>
<dbReference type="SUPFAM" id="SSF48690">
    <property type="entry name" value="Epsilon subunit of mitochondrial F1F0-ATP synthase"/>
    <property type="match status" value="1"/>
</dbReference>
<dbReference type="PANTHER" id="PTHR12448:SF0">
    <property type="entry name" value="ATP SYNTHASE SUBUNIT EPSILON, MITOCHONDRIAL"/>
    <property type="match status" value="1"/>
</dbReference>
<dbReference type="Proteomes" id="UP000091956">
    <property type="component" value="Unassembled WGS sequence"/>
</dbReference>
<proteinExistence type="inferred from homology"/>
<gene>
    <name evidence="2" type="ORF">VE01_00457</name>
</gene>
<reference evidence="3" key="2">
    <citation type="journal article" date="2018" name="Nat. Commun.">
        <title>Extreme sensitivity to ultraviolet light in the fungal pathogen causing white-nose syndrome of bats.</title>
        <authorList>
            <person name="Palmer J.M."/>
            <person name="Drees K.P."/>
            <person name="Foster J.T."/>
            <person name="Lindner D.L."/>
        </authorList>
    </citation>
    <scope>NUCLEOTIDE SEQUENCE [LARGE SCALE GENOMIC DNA]</scope>
    <source>
        <strain evidence="3">UAMH 10579</strain>
    </source>
</reference>
<accession>A0A2P2SY45</accession>